<keyword evidence="12" id="KW-1185">Reference proteome</keyword>
<evidence type="ECO:0000256" key="2">
    <source>
        <dbReference type="ARBA" id="ARBA00010617"/>
    </source>
</evidence>
<organism evidence="11 12">
    <name type="scientific">Aquilegia coerulea</name>
    <name type="common">Rocky mountain columbine</name>
    <dbReference type="NCBI Taxonomy" id="218851"/>
    <lineage>
        <taxon>Eukaryota</taxon>
        <taxon>Viridiplantae</taxon>
        <taxon>Streptophyta</taxon>
        <taxon>Embryophyta</taxon>
        <taxon>Tracheophyta</taxon>
        <taxon>Spermatophyta</taxon>
        <taxon>Magnoliopsida</taxon>
        <taxon>Ranunculales</taxon>
        <taxon>Ranunculaceae</taxon>
        <taxon>Thalictroideae</taxon>
        <taxon>Aquilegia</taxon>
    </lineage>
</organism>
<comment type="cofactor">
    <cofactor evidence="1 8">
        <name>heme</name>
        <dbReference type="ChEBI" id="CHEBI:30413"/>
    </cofactor>
</comment>
<dbReference type="InterPro" id="IPR002401">
    <property type="entry name" value="Cyt_P450_E_grp-I"/>
</dbReference>
<evidence type="ECO:0000256" key="5">
    <source>
        <dbReference type="ARBA" id="ARBA00023004"/>
    </source>
</evidence>
<dbReference type="Gene3D" id="1.10.630.10">
    <property type="entry name" value="Cytochrome P450"/>
    <property type="match status" value="1"/>
</dbReference>
<keyword evidence="4 9" id="KW-0560">Oxidoreductase</keyword>
<evidence type="ECO:0000256" key="3">
    <source>
        <dbReference type="ARBA" id="ARBA00022723"/>
    </source>
</evidence>
<comment type="similarity">
    <text evidence="2 9">Belongs to the cytochrome P450 family.</text>
</comment>
<dbReference type="GO" id="GO:0004497">
    <property type="term" value="F:monooxygenase activity"/>
    <property type="evidence" value="ECO:0007669"/>
    <property type="project" value="UniProtKB-KW"/>
</dbReference>
<dbReference type="PANTHER" id="PTHR24286">
    <property type="entry name" value="CYTOCHROME P450 26"/>
    <property type="match status" value="1"/>
</dbReference>
<evidence type="ECO:0000256" key="4">
    <source>
        <dbReference type="ARBA" id="ARBA00023002"/>
    </source>
</evidence>
<dbReference type="CDD" id="cd11082">
    <property type="entry name" value="CYP61_CYP710"/>
    <property type="match status" value="1"/>
</dbReference>
<dbReference type="PANTHER" id="PTHR24286:SF228">
    <property type="entry name" value="C-22 STEROL DESATURASE ERG5"/>
    <property type="match status" value="1"/>
</dbReference>
<comment type="catalytic activity">
    <reaction evidence="7">
        <text>5-dehydroepisterol + NADPH + O2 + H(+) = ergosta-5,7,22,24(28)-tetraen-3beta-ol + NADP(+) + 2 H2O</text>
        <dbReference type="Rhea" id="RHEA:33467"/>
        <dbReference type="ChEBI" id="CHEBI:15377"/>
        <dbReference type="ChEBI" id="CHEBI:15378"/>
        <dbReference type="ChEBI" id="CHEBI:15379"/>
        <dbReference type="ChEBI" id="CHEBI:18249"/>
        <dbReference type="ChEBI" id="CHEBI:52972"/>
        <dbReference type="ChEBI" id="CHEBI:57783"/>
        <dbReference type="ChEBI" id="CHEBI:58349"/>
        <dbReference type="EC" id="1.14.19.41"/>
    </reaction>
</comment>
<dbReference type="PRINTS" id="PR00463">
    <property type="entry name" value="EP450I"/>
</dbReference>
<keyword evidence="10" id="KW-0812">Transmembrane</keyword>
<accession>A0A2G5D3K5</accession>
<dbReference type="STRING" id="218851.A0A2G5D3K5"/>
<feature type="transmembrane region" description="Helical" evidence="10">
    <location>
        <begin position="6"/>
        <end position="27"/>
    </location>
</feature>
<dbReference type="OrthoDB" id="1372046at2759"/>
<dbReference type="GO" id="GO:0020037">
    <property type="term" value="F:heme binding"/>
    <property type="evidence" value="ECO:0007669"/>
    <property type="project" value="InterPro"/>
</dbReference>
<protein>
    <recommendedName>
        <fullName evidence="6">C-22 sterol desaturase</fullName>
    </recommendedName>
</protein>
<keyword evidence="3 8" id="KW-0479">Metal-binding</keyword>
<keyword evidence="10" id="KW-1133">Transmembrane helix</keyword>
<proteinExistence type="inferred from homology"/>
<dbReference type="EMBL" id="KZ305045">
    <property type="protein sequence ID" value="PIA38078.1"/>
    <property type="molecule type" value="Genomic_DNA"/>
</dbReference>
<dbReference type="InterPro" id="IPR001128">
    <property type="entry name" value="Cyt_P450"/>
</dbReference>
<keyword evidence="5 8" id="KW-0408">Iron</keyword>
<evidence type="ECO:0000313" key="11">
    <source>
        <dbReference type="EMBL" id="PIA38078.1"/>
    </source>
</evidence>
<keyword evidence="8 9" id="KW-0349">Heme</keyword>
<feature type="binding site" description="axial binding residue" evidence="8">
    <location>
        <position position="430"/>
    </location>
    <ligand>
        <name>heme</name>
        <dbReference type="ChEBI" id="CHEBI:30413"/>
    </ligand>
    <ligandPart>
        <name>Fe</name>
        <dbReference type="ChEBI" id="CHEBI:18248"/>
    </ligandPart>
</feature>
<evidence type="ECO:0000256" key="10">
    <source>
        <dbReference type="SAM" id="Phobius"/>
    </source>
</evidence>
<dbReference type="Proteomes" id="UP000230069">
    <property type="component" value="Unassembled WGS sequence"/>
</dbReference>
<dbReference type="InParanoid" id="A0A2G5D3K5"/>
<keyword evidence="10" id="KW-0472">Membrane</keyword>
<feature type="transmembrane region" description="Helical" evidence="10">
    <location>
        <begin position="39"/>
        <end position="56"/>
    </location>
</feature>
<dbReference type="FunCoup" id="A0A2G5D3K5">
    <property type="interactions" value="703"/>
</dbReference>
<dbReference type="InterPro" id="IPR036396">
    <property type="entry name" value="Cyt_P450_sf"/>
</dbReference>
<name>A0A2G5D3K5_AQUCA</name>
<gene>
    <name evidence="11" type="ORF">AQUCO_02800015v1</name>
</gene>
<dbReference type="PROSITE" id="PS00086">
    <property type="entry name" value="CYTOCHROME_P450"/>
    <property type="match status" value="1"/>
</dbReference>
<keyword evidence="9" id="KW-0503">Monooxygenase</keyword>
<evidence type="ECO:0000256" key="7">
    <source>
        <dbReference type="ARBA" id="ARBA00047463"/>
    </source>
</evidence>
<dbReference type="SUPFAM" id="SSF48264">
    <property type="entry name" value="Cytochrome P450"/>
    <property type="match status" value="1"/>
</dbReference>
<dbReference type="AlphaFoldDB" id="A0A2G5D3K5"/>
<dbReference type="GO" id="GO:0044550">
    <property type="term" value="P:secondary metabolite biosynthetic process"/>
    <property type="evidence" value="ECO:0007669"/>
    <property type="project" value="UniProtKB-ARBA"/>
</dbReference>
<dbReference type="Pfam" id="PF00067">
    <property type="entry name" value="p450"/>
    <property type="match status" value="1"/>
</dbReference>
<dbReference type="GO" id="GO:0005506">
    <property type="term" value="F:iron ion binding"/>
    <property type="evidence" value="ECO:0007669"/>
    <property type="project" value="InterPro"/>
</dbReference>
<evidence type="ECO:0000256" key="1">
    <source>
        <dbReference type="ARBA" id="ARBA00001971"/>
    </source>
</evidence>
<evidence type="ECO:0000256" key="6">
    <source>
        <dbReference type="ARBA" id="ARBA00041546"/>
    </source>
</evidence>
<dbReference type="InterPro" id="IPR017972">
    <property type="entry name" value="Cyt_P450_CS"/>
</dbReference>
<sequence>MDSTTLWSKIALVIPYFFSLLAFFVLLEQINYWKKKRSLPGPLLVYPILGNVISLIKKPTKFWESQALTAKSSHHGLSANYVVGCFIVYVQKAELSHKIFSNVRPDAFNLIAHPYGKKIFGEHNLIYMTALSTYMTLKQNIILEHLKNWEKLASQNLTVPIELRLLCRDINLETSQTVFVGPYLSSKARADFNIDYILFNVGLMNMPIDLPCSGFRKAKLAVKRLIDILTDCAKECKSQLKSGKEPSCLIDFWMQEILNEMDSMPQSGINQYPPHSSDIDIGSYLFDFLFAAQDASTSSLLWAITLLDQHPAVLAKVREEVGRIWSPETNTLITAEQLREMKYTQAVAREIIRYRTPAAMVPHIAREDFPLTESYTIPKGTIVFPSVLDSSLQGFIDPEQFDPDRFSEERQEDKIYKRNYLGFGIGAHQCIGQRYALNHLVLFIAMFTSLFDFKRHKSDSCDEIIYVPTTCPKDNCLVYLSRSCTPYPSFVS</sequence>
<evidence type="ECO:0000256" key="8">
    <source>
        <dbReference type="PIRSR" id="PIRSR602401-1"/>
    </source>
</evidence>
<dbReference type="GO" id="GO:0000249">
    <property type="term" value="F:C-22 sterol desaturase (NADPH) activity"/>
    <property type="evidence" value="ECO:0007669"/>
    <property type="project" value="UniProtKB-EC"/>
</dbReference>
<dbReference type="GO" id="GO:0016125">
    <property type="term" value="P:sterol metabolic process"/>
    <property type="evidence" value="ECO:0007669"/>
    <property type="project" value="TreeGrafter"/>
</dbReference>
<reference evidence="11 12" key="1">
    <citation type="submission" date="2017-09" db="EMBL/GenBank/DDBJ databases">
        <title>WGS assembly of Aquilegia coerulea Goldsmith.</title>
        <authorList>
            <person name="Hodges S."/>
            <person name="Kramer E."/>
            <person name="Nordborg M."/>
            <person name="Tomkins J."/>
            <person name="Borevitz J."/>
            <person name="Derieg N."/>
            <person name="Yan J."/>
            <person name="Mihaltcheva S."/>
            <person name="Hayes R.D."/>
            <person name="Rokhsar D."/>
        </authorList>
    </citation>
    <scope>NUCLEOTIDE SEQUENCE [LARGE SCALE GENOMIC DNA]</scope>
    <source>
        <strain evidence="12">cv. Goldsmith</strain>
    </source>
</reference>
<evidence type="ECO:0000256" key="9">
    <source>
        <dbReference type="RuleBase" id="RU000461"/>
    </source>
</evidence>
<evidence type="ECO:0000313" key="12">
    <source>
        <dbReference type="Proteomes" id="UP000230069"/>
    </source>
</evidence>